<evidence type="ECO:0000256" key="6">
    <source>
        <dbReference type="SAM" id="MobiDB-lite"/>
    </source>
</evidence>
<dbReference type="SMART" id="SM00271">
    <property type="entry name" value="DnaJ"/>
    <property type="match status" value="1"/>
</dbReference>
<dbReference type="Gene3D" id="2.60.260.20">
    <property type="entry name" value="Urease metallochaperone UreE, N-terminal domain"/>
    <property type="match status" value="2"/>
</dbReference>
<keyword evidence="4 5" id="KW-0862">Zinc</keyword>
<dbReference type="InterPro" id="IPR002939">
    <property type="entry name" value="DnaJ_C"/>
</dbReference>
<evidence type="ECO:0000259" key="7">
    <source>
        <dbReference type="PROSITE" id="PS50076"/>
    </source>
</evidence>
<dbReference type="GO" id="GO:0051082">
    <property type="term" value="F:unfolded protein binding"/>
    <property type="evidence" value="ECO:0007669"/>
    <property type="project" value="InterPro"/>
</dbReference>
<feature type="domain" description="J" evidence="7">
    <location>
        <begin position="28"/>
        <end position="93"/>
    </location>
</feature>
<dbReference type="CDD" id="cd10747">
    <property type="entry name" value="DnaJ_C"/>
    <property type="match status" value="1"/>
</dbReference>
<dbReference type="AlphaFoldDB" id="A0A409YHW9"/>
<dbReference type="CDD" id="cd10719">
    <property type="entry name" value="DnaJ_zf"/>
    <property type="match status" value="1"/>
</dbReference>
<dbReference type="GO" id="GO:0008270">
    <property type="term" value="F:zinc ion binding"/>
    <property type="evidence" value="ECO:0007669"/>
    <property type="project" value="UniProtKB-KW"/>
</dbReference>
<dbReference type="InterPro" id="IPR001623">
    <property type="entry name" value="DnaJ_domain"/>
</dbReference>
<dbReference type="InterPro" id="IPR036410">
    <property type="entry name" value="HSP_DnaJ_Cys-rich_dom_sf"/>
</dbReference>
<dbReference type="InterPro" id="IPR001305">
    <property type="entry name" value="HSP_DnaJ_Cys-rich_dom"/>
</dbReference>
<dbReference type="PROSITE" id="PS50076">
    <property type="entry name" value="DNAJ_2"/>
    <property type="match status" value="1"/>
</dbReference>
<dbReference type="InParanoid" id="A0A409YHW9"/>
<keyword evidence="2" id="KW-0677">Repeat</keyword>
<protein>
    <recommendedName>
        <fullName evidence="11">J domain-containing protein</fullName>
    </recommendedName>
</protein>
<dbReference type="InterPro" id="IPR012724">
    <property type="entry name" value="DnaJ"/>
</dbReference>
<evidence type="ECO:0008006" key="11">
    <source>
        <dbReference type="Google" id="ProtNLM"/>
    </source>
</evidence>
<feature type="compositionally biased region" description="Acidic residues" evidence="6">
    <location>
        <begin position="424"/>
        <end position="440"/>
    </location>
</feature>
<dbReference type="SUPFAM" id="SSF57938">
    <property type="entry name" value="DnaJ/Hsp40 cysteine-rich domain"/>
    <property type="match status" value="1"/>
</dbReference>
<dbReference type="CDD" id="cd06257">
    <property type="entry name" value="DnaJ"/>
    <property type="match status" value="1"/>
</dbReference>
<dbReference type="Pfam" id="PF01556">
    <property type="entry name" value="DnaJ_C"/>
    <property type="match status" value="1"/>
</dbReference>
<dbReference type="Proteomes" id="UP000284842">
    <property type="component" value="Unassembled WGS sequence"/>
</dbReference>
<feature type="region of interest" description="Disordered" evidence="6">
    <location>
        <begin position="405"/>
        <end position="446"/>
    </location>
</feature>
<dbReference type="FunFam" id="2.10.230.10:FF:000001">
    <property type="entry name" value="DnaJ subfamily A member 2"/>
    <property type="match status" value="1"/>
</dbReference>
<dbReference type="GO" id="GO:0006457">
    <property type="term" value="P:protein folding"/>
    <property type="evidence" value="ECO:0007669"/>
    <property type="project" value="InterPro"/>
</dbReference>
<keyword evidence="1 5" id="KW-0479">Metal-binding</keyword>
<keyword evidence="3 5" id="KW-0863">Zinc-finger</keyword>
<evidence type="ECO:0000313" key="9">
    <source>
        <dbReference type="EMBL" id="PPR02617.1"/>
    </source>
</evidence>
<dbReference type="Pfam" id="PF00226">
    <property type="entry name" value="DnaJ"/>
    <property type="match status" value="1"/>
</dbReference>
<organism evidence="9 10">
    <name type="scientific">Panaeolus cyanescens</name>
    <dbReference type="NCBI Taxonomy" id="181874"/>
    <lineage>
        <taxon>Eukaryota</taxon>
        <taxon>Fungi</taxon>
        <taxon>Dikarya</taxon>
        <taxon>Basidiomycota</taxon>
        <taxon>Agaricomycotina</taxon>
        <taxon>Agaricomycetes</taxon>
        <taxon>Agaricomycetidae</taxon>
        <taxon>Agaricales</taxon>
        <taxon>Agaricineae</taxon>
        <taxon>Galeropsidaceae</taxon>
        <taxon>Panaeolus</taxon>
    </lineage>
</organism>
<sequence>MERYPHLSVSITSAAVRFLFFSVPVETELYELLGVSFDASEDEIKKAYRKKAKEHHPDKNINDPDAGTKFQEMAAAYEILSDPNNRATYDAHGMEGLTGGGRGAGMDASDIFAQFFGGHPMFGFDFGPDRRRAKGEDTTIPYDVTLEDLYNGKSVKMNMEKEVVCGQCKGSGGRGNAKPKQCSTCEGRGWTSTKSKLPMGGYGSSRARCTDCKGAGEKIKEKERCKKCKGEKIVKEKTRQEIFIEKGMTDRQRIVLAGAGDQTPDVPAGDVIFILNVAPHESFERSGNDLLAHVTITLSEALLGFSRVILTHLDGHGVKLTTPPGKIIKPQDSIIIRGEGMPTYRRPDEKGDLYVIFDVEMPDASWLKTALEAVLPPKKQDLDPQPQVVDEADFEESDIVDVRGRSFPASQNFFDQGFPSQFGGDEDDWEDEDDDDDMDEPECRPQ</sequence>
<name>A0A409YHW9_9AGAR</name>
<evidence type="ECO:0000313" key="10">
    <source>
        <dbReference type="Proteomes" id="UP000284842"/>
    </source>
</evidence>
<dbReference type="PRINTS" id="PR00625">
    <property type="entry name" value="JDOMAIN"/>
</dbReference>
<dbReference type="Pfam" id="PF00684">
    <property type="entry name" value="DnaJ_CXXCXGXG"/>
    <property type="match status" value="1"/>
</dbReference>
<dbReference type="InterPro" id="IPR044713">
    <property type="entry name" value="DNJA1/2-like"/>
</dbReference>
<dbReference type="EMBL" id="NHTK01001158">
    <property type="protein sequence ID" value="PPR02617.1"/>
    <property type="molecule type" value="Genomic_DNA"/>
</dbReference>
<dbReference type="InterPro" id="IPR036869">
    <property type="entry name" value="J_dom_sf"/>
</dbReference>
<dbReference type="PANTHER" id="PTHR43888">
    <property type="entry name" value="DNAJ-LIKE-2, ISOFORM A-RELATED"/>
    <property type="match status" value="1"/>
</dbReference>
<dbReference type="Gene3D" id="1.10.287.110">
    <property type="entry name" value="DnaJ domain"/>
    <property type="match status" value="1"/>
</dbReference>
<dbReference type="PROSITE" id="PS51188">
    <property type="entry name" value="ZF_CR"/>
    <property type="match status" value="1"/>
</dbReference>
<gene>
    <name evidence="9" type="ORF">CVT24_002188</name>
</gene>
<dbReference type="SUPFAM" id="SSF49493">
    <property type="entry name" value="HSP40/DnaJ peptide-binding domain"/>
    <property type="match status" value="2"/>
</dbReference>
<proteinExistence type="inferred from homology"/>
<reference evidence="9 10" key="1">
    <citation type="journal article" date="2018" name="Evol. Lett.">
        <title>Horizontal gene cluster transfer increased hallucinogenic mushroom diversity.</title>
        <authorList>
            <person name="Reynolds H.T."/>
            <person name="Vijayakumar V."/>
            <person name="Gluck-Thaler E."/>
            <person name="Korotkin H.B."/>
            <person name="Matheny P.B."/>
            <person name="Slot J.C."/>
        </authorList>
    </citation>
    <scope>NUCLEOTIDE SEQUENCE [LARGE SCALE GENOMIC DNA]</scope>
    <source>
        <strain evidence="9 10">2629</strain>
    </source>
</reference>
<dbReference type="InterPro" id="IPR008971">
    <property type="entry name" value="HSP40/DnaJ_pept-bd"/>
</dbReference>
<dbReference type="GO" id="GO:0005524">
    <property type="term" value="F:ATP binding"/>
    <property type="evidence" value="ECO:0007669"/>
    <property type="project" value="InterPro"/>
</dbReference>
<evidence type="ECO:0000259" key="8">
    <source>
        <dbReference type="PROSITE" id="PS51188"/>
    </source>
</evidence>
<dbReference type="Gene3D" id="2.10.230.10">
    <property type="entry name" value="Heat shock protein DnaJ, cysteine-rich domain"/>
    <property type="match status" value="1"/>
</dbReference>
<dbReference type="FunFam" id="2.60.260.20:FF:000003">
    <property type="entry name" value="DnaJ subfamily A member 2"/>
    <property type="match status" value="1"/>
</dbReference>
<dbReference type="PROSITE" id="PS00636">
    <property type="entry name" value="DNAJ_1"/>
    <property type="match status" value="1"/>
</dbReference>
<feature type="zinc finger region" description="CR-type" evidence="5">
    <location>
        <begin position="152"/>
        <end position="237"/>
    </location>
</feature>
<dbReference type="HAMAP" id="MF_01152">
    <property type="entry name" value="DnaJ"/>
    <property type="match status" value="1"/>
</dbReference>
<dbReference type="FunFam" id="1.10.287.110:FF:000041">
    <property type="entry name" value="Chaperone protein DNAj, putative"/>
    <property type="match status" value="1"/>
</dbReference>
<dbReference type="InterPro" id="IPR018253">
    <property type="entry name" value="DnaJ_domain_CS"/>
</dbReference>
<dbReference type="STRING" id="181874.A0A409YHW9"/>
<keyword evidence="10" id="KW-1185">Reference proteome</keyword>
<evidence type="ECO:0000256" key="3">
    <source>
        <dbReference type="ARBA" id="ARBA00022771"/>
    </source>
</evidence>
<evidence type="ECO:0000256" key="1">
    <source>
        <dbReference type="ARBA" id="ARBA00022723"/>
    </source>
</evidence>
<dbReference type="GO" id="GO:0030544">
    <property type="term" value="F:Hsp70 protein binding"/>
    <property type="evidence" value="ECO:0007669"/>
    <property type="project" value="InterPro"/>
</dbReference>
<dbReference type="OrthoDB" id="550424at2759"/>
<evidence type="ECO:0000256" key="2">
    <source>
        <dbReference type="ARBA" id="ARBA00022737"/>
    </source>
</evidence>
<comment type="caution">
    <text evidence="9">The sequence shown here is derived from an EMBL/GenBank/DDBJ whole genome shotgun (WGS) entry which is preliminary data.</text>
</comment>
<accession>A0A409YHW9</accession>
<dbReference type="GO" id="GO:0009408">
    <property type="term" value="P:response to heat"/>
    <property type="evidence" value="ECO:0007669"/>
    <property type="project" value="InterPro"/>
</dbReference>
<dbReference type="FunCoup" id="A0A409YHW9">
    <property type="interactions" value="318"/>
</dbReference>
<evidence type="ECO:0000256" key="5">
    <source>
        <dbReference type="PROSITE-ProRule" id="PRU00546"/>
    </source>
</evidence>
<dbReference type="SUPFAM" id="SSF46565">
    <property type="entry name" value="Chaperone J-domain"/>
    <property type="match status" value="1"/>
</dbReference>
<feature type="domain" description="CR-type" evidence="8">
    <location>
        <begin position="152"/>
        <end position="237"/>
    </location>
</feature>
<evidence type="ECO:0000256" key="4">
    <source>
        <dbReference type="ARBA" id="ARBA00022833"/>
    </source>
</evidence>